<dbReference type="Pfam" id="PF04055">
    <property type="entry name" value="Radical_SAM"/>
    <property type="match status" value="1"/>
</dbReference>
<dbReference type="NCBIfam" id="TIGR00423">
    <property type="entry name" value="CofH family radical SAM protein"/>
    <property type="match status" value="1"/>
</dbReference>
<keyword evidence="3 6" id="KW-0479">Metal-binding</keyword>
<name>A0A5D6VY65_9FIRM</name>
<dbReference type="PANTHER" id="PTHR43076:SF7">
    <property type="entry name" value="AMINODEOXYFUTALOSINE SYNTHASE"/>
    <property type="match status" value="1"/>
</dbReference>
<evidence type="ECO:0000256" key="4">
    <source>
        <dbReference type="ARBA" id="ARBA00023004"/>
    </source>
</evidence>
<dbReference type="SUPFAM" id="SSF102114">
    <property type="entry name" value="Radical SAM enzymes"/>
    <property type="match status" value="1"/>
</dbReference>
<dbReference type="PANTHER" id="PTHR43076">
    <property type="entry name" value="FO SYNTHASE (COFH)"/>
    <property type="match status" value="1"/>
</dbReference>
<sequence length="365" mass="40923">MNDKIATARAKAASGERLTLEDALALYEDNDILFLAECARKAKEKKSGKKVYYTVNRHINLTNICSANCPLCAFQVEAGDKRGFTLEHEDIDRILAEAQKVRNLSEIHIVSALHPDKPFEYYVEVVRRVKAALPAVDVKAFTPVEIVNFAKMTGKSIREVLVILQEAGLDSLPGGGAEILSDRVRQIICPKKATTAEWIETMKTAHSLGIRTNASIMYGHVETIRERLQHLFTLRDIQDETKGFQAFMLFPFHPGNTKLGEEQNLKRVGSWEDMKMMALSRLILDNIDHIKAFWIMLTMPIAQLALGFGADDLDGTIGEEKIIHAAGAKTNTGITRPVLEKMIRETGYEPVERDTFYHEIAEGQL</sequence>
<evidence type="ECO:0000256" key="7">
    <source>
        <dbReference type="PIRSR" id="PIRSR004762-1"/>
    </source>
</evidence>
<comment type="catalytic activity">
    <reaction evidence="6">
        <text>3-[(1-carboxyvinyl)-oxy]benzoate + S-adenosyl-L-methionine + H2O = 6-amino-6-deoxyfutalosine + hydrogencarbonate + L-methionine + H(+)</text>
        <dbReference type="Rhea" id="RHEA:33075"/>
        <dbReference type="ChEBI" id="CHEBI:15377"/>
        <dbReference type="ChEBI" id="CHEBI:15378"/>
        <dbReference type="ChEBI" id="CHEBI:17544"/>
        <dbReference type="ChEBI" id="CHEBI:57844"/>
        <dbReference type="ChEBI" id="CHEBI:59789"/>
        <dbReference type="ChEBI" id="CHEBI:64286"/>
        <dbReference type="ChEBI" id="CHEBI:76981"/>
        <dbReference type="EC" id="2.5.1.120"/>
    </reaction>
</comment>
<evidence type="ECO:0000256" key="5">
    <source>
        <dbReference type="ARBA" id="ARBA00023014"/>
    </source>
</evidence>
<evidence type="ECO:0000313" key="10">
    <source>
        <dbReference type="EMBL" id="TYZ19839.1"/>
    </source>
</evidence>
<dbReference type="Proteomes" id="UP000323646">
    <property type="component" value="Unassembled WGS sequence"/>
</dbReference>
<dbReference type="AlphaFoldDB" id="A0A5D6VY65"/>
<keyword evidence="5 6" id="KW-0411">Iron-sulfur</keyword>
<dbReference type="InterPro" id="IPR013785">
    <property type="entry name" value="Aldolase_TIM"/>
</dbReference>
<dbReference type="SFLD" id="SFLDF00343">
    <property type="entry name" value="aminofutalosine_synthase_(mqnE"/>
    <property type="match status" value="1"/>
</dbReference>
<dbReference type="GO" id="GO:0102573">
    <property type="term" value="F:aminodeoxyfutalosine synthase activity"/>
    <property type="evidence" value="ECO:0007669"/>
    <property type="project" value="UniProtKB-EC"/>
</dbReference>
<keyword evidence="2 6" id="KW-0949">S-adenosyl-L-methionine</keyword>
<dbReference type="InterPro" id="IPR034405">
    <property type="entry name" value="F420"/>
</dbReference>
<reference evidence="10 11" key="1">
    <citation type="submission" date="2019-08" db="EMBL/GenBank/DDBJ databases">
        <title>Selenomonas sp. mPRGC5 and Selenomonas sp. mPRGC8 isolated from ruminal fluid of dairy goat (Capra hircus).</title>
        <authorList>
            <person name="Poothong S."/>
            <person name="Nuengjamnong C."/>
            <person name="Tanasupawat S."/>
        </authorList>
    </citation>
    <scope>NUCLEOTIDE SEQUENCE [LARGE SCALE GENOMIC DNA]</scope>
    <source>
        <strain evidence="11">mPRGC5</strain>
    </source>
</reference>
<organism evidence="10 11">
    <name type="scientific">Selenomonas ruminis</name>
    <dbReference type="NCBI Taxonomy" id="2593411"/>
    <lineage>
        <taxon>Bacteria</taxon>
        <taxon>Bacillati</taxon>
        <taxon>Bacillota</taxon>
        <taxon>Negativicutes</taxon>
        <taxon>Selenomonadales</taxon>
        <taxon>Selenomonadaceae</taxon>
        <taxon>Selenomonas</taxon>
    </lineage>
</organism>
<keyword evidence="11" id="KW-1185">Reference proteome</keyword>
<dbReference type="SMART" id="SM00729">
    <property type="entry name" value="Elp3"/>
    <property type="match status" value="1"/>
</dbReference>
<comment type="pathway">
    <text evidence="6">Quinol/quinone metabolism; menaquinone biosynthesis.</text>
</comment>
<gene>
    <name evidence="6" type="primary">mqnE</name>
    <name evidence="10" type="ORF">FZ040_12845</name>
</gene>
<dbReference type="SFLD" id="SFLDG01064">
    <property type="entry name" value="F420__menaquinone_cofactor_bio"/>
    <property type="match status" value="1"/>
</dbReference>
<dbReference type="Gene3D" id="3.20.20.70">
    <property type="entry name" value="Aldolase class I"/>
    <property type="match status" value="1"/>
</dbReference>
<feature type="binding site" evidence="6 7">
    <location>
        <position position="65"/>
    </location>
    <ligand>
        <name>[4Fe-4S] cluster</name>
        <dbReference type="ChEBI" id="CHEBI:49883"/>
        <note>4Fe-4S-S-AdoMet</note>
    </ligand>
</feature>
<evidence type="ECO:0000313" key="11">
    <source>
        <dbReference type="Proteomes" id="UP000323646"/>
    </source>
</evidence>
<keyword evidence="6" id="KW-0474">Menaquinone biosynthesis</keyword>
<dbReference type="PIRSF" id="PIRSF004762">
    <property type="entry name" value="CHP00423"/>
    <property type="match status" value="1"/>
</dbReference>
<comment type="caution">
    <text evidence="10">The sequence shown here is derived from an EMBL/GenBank/DDBJ whole genome shotgun (WGS) entry which is preliminary data.</text>
</comment>
<dbReference type="EC" id="2.5.1.120" evidence="6"/>
<comment type="function">
    <text evidence="6">Radical SAM enzyme that catalyzes the addition of the adenosyl radical to the double bond of 3-[(1-carboxyvinyl)oxy]benzoate, leading to aminodeoxyfutalosine (AFL), a key intermediate in the formation of menaquinone (MK, vitamin K2) from chorismate.</text>
</comment>
<dbReference type="InterPro" id="IPR058240">
    <property type="entry name" value="rSAM_sf"/>
</dbReference>
<dbReference type="InterPro" id="IPR007197">
    <property type="entry name" value="rSAM"/>
</dbReference>
<dbReference type="SFLD" id="SFLDF00342">
    <property type="entry name" value="cyclic_dehypoxanthine_futalosi"/>
    <property type="match status" value="1"/>
</dbReference>
<evidence type="ECO:0000256" key="6">
    <source>
        <dbReference type="HAMAP-Rule" id="MF_00993"/>
    </source>
</evidence>
<dbReference type="InterPro" id="IPR045567">
    <property type="entry name" value="CofH/MnqC-like_C"/>
</dbReference>
<dbReference type="CDD" id="cd01335">
    <property type="entry name" value="Radical_SAM"/>
    <property type="match status" value="1"/>
</dbReference>
<feature type="binding site" evidence="8">
    <location>
        <position position="178"/>
    </location>
    <ligand>
        <name>S-adenosyl-L-methionine</name>
        <dbReference type="ChEBI" id="CHEBI:59789"/>
    </ligand>
</feature>
<keyword evidence="1 6" id="KW-0004">4Fe-4S</keyword>
<dbReference type="SFLD" id="SFLDS00029">
    <property type="entry name" value="Radical_SAM"/>
    <property type="match status" value="1"/>
</dbReference>
<feature type="binding site" evidence="6 7">
    <location>
        <position position="69"/>
    </location>
    <ligand>
        <name>[4Fe-4S] cluster</name>
        <dbReference type="ChEBI" id="CHEBI:49883"/>
        <note>4Fe-4S-S-AdoMet</note>
    </ligand>
</feature>
<evidence type="ECO:0000256" key="8">
    <source>
        <dbReference type="PIRSR" id="PIRSR004762-2"/>
    </source>
</evidence>
<comment type="cofactor">
    <cofactor evidence="6 7">
        <name>[4Fe-4S] cluster</name>
        <dbReference type="ChEBI" id="CHEBI:49883"/>
    </cofactor>
    <text evidence="6 7">Binds 1 [4Fe-4S] cluster. The cluster is coordinated with 3 cysteines and an exchangeable S-adenosyl-L-methionine.</text>
</comment>
<dbReference type="OrthoDB" id="9802027at2"/>
<dbReference type="GO" id="GO:0005506">
    <property type="term" value="F:iron ion binding"/>
    <property type="evidence" value="ECO:0007669"/>
    <property type="project" value="UniProtKB-UniRule"/>
</dbReference>
<dbReference type="InterPro" id="IPR022432">
    <property type="entry name" value="MqnE"/>
</dbReference>
<evidence type="ECO:0000259" key="9">
    <source>
        <dbReference type="PROSITE" id="PS51918"/>
    </source>
</evidence>
<dbReference type="EMBL" id="VTOY01000019">
    <property type="protein sequence ID" value="TYZ19839.1"/>
    <property type="molecule type" value="Genomic_DNA"/>
</dbReference>
<keyword evidence="4 6" id="KW-0408">Iron</keyword>
<evidence type="ECO:0000256" key="1">
    <source>
        <dbReference type="ARBA" id="ARBA00022485"/>
    </source>
</evidence>
<proteinExistence type="inferred from homology"/>
<dbReference type="RefSeq" id="WP_149172366.1">
    <property type="nucleotide sequence ID" value="NZ_VTOY01000019.1"/>
</dbReference>
<evidence type="ECO:0000256" key="2">
    <source>
        <dbReference type="ARBA" id="ARBA00022691"/>
    </source>
</evidence>
<dbReference type="PROSITE" id="PS51918">
    <property type="entry name" value="RADICAL_SAM"/>
    <property type="match status" value="1"/>
</dbReference>
<keyword evidence="6" id="KW-0808">Transferase</keyword>
<protein>
    <recommendedName>
        <fullName evidence="6">Aminodeoxyfutalosine synthase</fullName>
        <shortName evidence="6">AFL synthase</shortName>
        <shortName evidence="6">Aminofutalosine synthase</shortName>
        <ecNumber evidence="6">2.5.1.120</ecNumber>
    </recommendedName>
    <alternativeName>
        <fullName evidence="6">Menaquinone biosynthetic enzyme MqnE</fullName>
    </alternativeName>
</protein>
<dbReference type="InterPro" id="IPR020050">
    <property type="entry name" value="FO_synthase_su2"/>
</dbReference>
<dbReference type="GO" id="GO:0051539">
    <property type="term" value="F:4 iron, 4 sulfur cluster binding"/>
    <property type="evidence" value="ECO:0007669"/>
    <property type="project" value="UniProtKB-KW"/>
</dbReference>
<evidence type="ECO:0000256" key="3">
    <source>
        <dbReference type="ARBA" id="ARBA00022723"/>
    </source>
</evidence>
<dbReference type="Pfam" id="PF19288">
    <property type="entry name" value="CofH_C"/>
    <property type="match status" value="1"/>
</dbReference>
<dbReference type="GO" id="GO:0009234">
    <property type="term" value="P:menaquinone biosynthetic process"/>
    <property type="evidence" value="ECO:0007669"/>
    <property type="project" value="UniProtKB-UniRule"/>
</dbReference>
<accession>A0A5D6VY65</accession>
<dbReference type="GO" id="GO:0044689">
    <property type="term" value="F:7,8-didemethyl-8-hydroxy-5-deazariboflavin synthase activity"/>
    <property type="evidence" value="ECO:0007669"/>
    <property type="project" value="TreeGrafter"/>
</dbReference>
<comment type="similarity">
    <text evidence="6">Belongs to the radical SAM superfamily. MqnE family.</text>
</comment>
<feature type="binding site" evidence="6 7">
    <location>
        <position position="72"/>
    </location>
    <ligand>
        <name>[4Fe-4S] cluster</name>
        <dbReference type="ChEBI" id="CHEBI:49883"/>
        <note>4Fe-4S-S-AdoMet</note>
    </ligand>
</feature>
<feature type="domain" description="Radical SAM core" evidence="9">
    <location>
        <begin position="51"/>
        <end position="288"/>
    </location>
</feature>
<dbReference type="InterPro" id="IPR006638">
    <property type="entry name" value="Elp3/MiaA/NifB-like_rSAM"/>
</dbReference>
<dbReference type="UniPathway" id="UPA00079"/>
<dbReference type="SFLD" id="SFLDG01389">
    <property type="entry name" value="menaquinone_synthsis_involved"/>
    <property type="match status" value="1"/>
</dbReference>
<dbReference type="HAMAP" id="MF_00993">
    <property type="entry name" value="MqnE"/>
    <property type="match status" value="1"/>
</dbReference>